<gene>
    <name evidence="1" type="ORF">J2S14_003659</name>
</gene>
<protein>
    <submittedName>
        <fullName evidence="1">Uncharacterized protein</fullName>
    </submittedName>
</protein>
<comment type="caution">
    <text evidence="1">The sequence shown here is derived from an EMBL/GenBank/DDBJ whole genome shotgun (WGS) entry which is preliminary data.</text>
</comment>
<evidence type="ECO:0000313" key="1">
    <source>
        <dbReference type="EMBL" id="MDQ0344815.1"/>
    </source>
</evidence>
<dbReference type="EMBL" id="JAUSUO010000011">
    <property type="protein sequence ID" value="MDQ0344815.1"/>
    <property type="molecule type" value="Genomic_DNA"/>
</dbReference>
<evidence type="ECO:0000313" key="2">
    <source>
        <dbReference type="Proteomes" id="UP001232343"/>
    </source>
</evidence>
<name>A0ABU0D8Y4_9BACI</name>
<proteinExistence type="predicted"/>
<reference evidence="1 2" key="1">
    <citation type="submission" date="2023-07" db="EMBL/GenBank/DDBJ databases">
        <title>Genomic Encyclopedia of Type Strains, Phase IV (KMG-IV): sequencing the most valuable type-strain genomes for metagenomic binning, comparative biology and taxonomic classification.</title>
        <authorList>
            <person name="Goeker M."/>
        </authorList>
    </citation>
    <scope>NUCLEOTIDE SEQUENCE [LARGE SCALE GENOMIC DNA]</scope>
    <source>
        <strain evidence="1 2">DSM 27848</strain>
    </source>
</reference>
<organism evidence="1 2">
    <name type="scientific">Lederbergia wuyishanensis</name>
    <dbReference type="NCBI Taxonomy" id="1347903"/>
    <lineage>
        <taxon>Bacteria</taxon>
        <taxon>Bacillati</taxon>
        <taxon>Bacillota</taxon>
        <taxon>Bacilli</taxon>
        <taxon>Bacillales</taxon>
        <taxon>Bacillaceae</taxon>
        <taxon>Lederbergia</taxon>
    </lineage>
</organism>
<keyword evidence="2" id="KW-1185">Reference proteome</keyword>
<accession>A0ABU0D8Y4</accession>
<sequence length="200" mass="23566">MKLIFKEEVIQFDTQPTVEVIINTINQLLDDNYYFSHLIIDDKEVLDDPEQYLQDYLNEIRELEIVAKTVKEFINDLLLSAEEYIRRAKPEIDSLSDEFYQNPTSESWHKFAQLLEGIQWLNQVIQTIDTTKEKPKNWVNYLEINSNFDLELKNMEEAIENSDSVLIADLIKYEILSIIESLGSEIQLTIDTEGYRHDLN</sequence>
<dbReference type="RefSeq" id="WP_244681209.1">
    <property type="nucleotide sequence ID" value="NZ_JALIRM010000004.1"/>
</dbReference>
<dbReference type="Proteomes" id="UP001232343">
    <property type="component" value="Unassembled WGS sequence"/>
</dbReference>